<sequence>MKLLREAGVPESKLVRLIESFPTQLKNSPKVFKEALREVKEMKFDPLKLQFILAIHVKLYVGKPTWERREGIYRKWGWSDGNVVTAFRRYPLCFLTADEKIEAVMDFLVNQLGYASSCVAKCPVVLNMSLKRRIIPRGSVFLFLQSKGLVRNLGLTAIFKIDEKTFLRRFIFLQEERS</sequence>
<keyword evidence="3" id="KW-0809">Transit peptide</keyword>
<gene>
    <name evidence="4" type="ORF">PIB30_005274</name>
</gene>
<organism evidence="4 5">
    <name type="scientific">Stylosanthes scabra</name>
    <dbReference type="NCBI Taxonomy" id="79078"/>
    <lineage>
        <taxon>Eukaryota</taxon>
        <taxon>Viridiplantae</taxon>
        <taxon>Streptophyta</taxon>
        <taxon>Embryophyta</taxon>
        <taxon>Tracheophyta</taxon>
        <taxon>Spermatophyta</taxon>
        <taxon>Magnoliopsida</taxon>
        <taxon>eudicotyledons</taxon>
        <taxon>Gunneridae</taxon>
        <taxon>Pentapetalae</taxon>
        <taxon>rosids</taxon>
        <taxon>fabids</taxon>
        <taxon>Fabales</taxon>
        <taxon>Fabaceae</taxon>
        <taxon>Papilionoideae</taxon>
        <taxon>50 kb inversion clade</taxon>
        <taxon>dalbergioids sensu lato</taxon>
        <taxon>Dalbergieae</taxon>
        <taxon>Pterocarpus clade</taxon>
        <taxon>Stylosanthes</taxon>
    </lineage>
</organism>
<evidence type="ECO:0000313" key="5">
    <source>
        <dbReference type="Proteomes" id="UP001341840"/>
    </source>
</evidence>
<name>A0ABU6T5X3_9FABA</name>
<evidence type="ECO:0000256" key="2">
    <source>
        <dbReference type="ARBA" id="ARBA00022472"/>
    </source>
</evidence>
<evidence type="ECO:0000256" key="1">
    <source>
        <dbReference type="ARBA" id="ARBA00007692"/>
    </source>
</evidence>
<dbReference type="InterPro" id="IPR003690">
    <property type="entry name" value="MTERF"/>
</dbReference>
<keyword evidence="2" id="KW-0805">Transcription regulation</keyword>
<keyword evidence="2" id="KW-0804">Transcription</keyword>
<reference evidence="4 5" key="1">
    <citation type="journal article" date="2023" name="Plants (Basel)">
        <title>Bridging the Gap: Combining Genomics and Transcriptomics Approaches to Understand Stylosanthes scabra, an Orphan Legume from the Brazilian Caatinga.</title>
        <authorList>
            <person name="Ferreira-Neto J.R.C."/>
            <person name="da Silva M.D."/>
            <person name="Binneck E."/>
            <person name="de Melo N.F."/>
            <person name="da Silva R.H."/>
            <person name="de Melo A.L.T.M."/>
            <person name="Pandolfi V."/>
            <person name="Bustamante F.O."/>
            <person name="Brasileiro-Vidal A.C."/>
            <person name="Benko-Iseppon A.M."/>
        </authorList>
    </citation>
    <scope>NUCLEOTIDE SEQUENCE [LARGE SCALE GENOMIC DNA]</scope>
    <source>
        <tissue evidence="4">Leaves</tissue>
    </source>
</reference>
<evidence type="ECO:0000313" key="4">
    <source>
        <dbReference type="EMBL" id="MED6143358.1"/>
    </source>
</evidence>
<proteinExistence type="inferred from homology"/>
<dbReference type="SMART" id="SM00733">
    <property type="entry name" value="Mterf"/>
    <property type="match status" value="3"/>
</dbReference>
<dbReference type="Proteomes" id="UP001341840">
    <property type="component" value="Unassembled WGS sequence"/>
</dbReference>
<dbReference type="InterPro" id="IPR038538">
    <property type="entry name" value="MTERF_sf"/>
</dbReference>
<keyword evidence="5" id="KW-1185">Reference proteome</keyword>
<protein>
    <submittedName>
        <fullName evidence="4">Uncharacterized protein</fullName>
    </submittedName>
</protein>
<dbReference type="PANTHER" id="PTHR13068">
    <property type="entry name" value="CGI-12 PROTEIN-RELATED"/>
    <property type="match status" value="1"/>
</dbReference>
<accession>A0ABU6T5X3</accession>
<dbReference type="EMBL" id="JASCZI010090631">
    <property type="protein sequence ID" value="MED6143358.1"/>
    <property type="molecule type" value="Genomic_DNA"/>
</dbReference>
<comment type="similarity">
    <text evidence="1">Belongs to the mTERF family.</text>
</comment>
<dbReference type="Pfam" id="PF02536">
    <property type="entry name" value="mTERF"/>
    <property type="match status" value="1"/>
</dbReference>
<dbReference type="Gene3D" id="1.25.70.10">
    <property type="entry name" value="Transcription termination factor 3, mitochondrial"/>
    <property type="match status" value="1"/>
</dbReference>
<evidence type="ECO:0000256" key="3">
    <source>
        <dbReference type="ARBA" id="ARBA00022946"/>
    </source>
</evidence>
<comment type="caution">
    <text evidence="4">The sequence shown here is derived from an EMBL/GenBank/DDBJ whole genome shotgun (WGS) entry which is preliminary data.</text>
</comment>
<keyword evidence="2" id="KW-0806">Transcription termination</keyword>